<dbReference type="AlphaFoldDB" id="A0A6P8UY34"/>
<feature type="domain" description="Ig-like" evidence="6">
    <location>
        <begin position="942"/>
        <end position="1031"/>
    </location>
</feature>
<evidence type="ECO:0000256" key="2">
    <source>
        <dbReference type="ARBA" id="ARBA00023157"/>
    </source>
</evidence>
<dbReference type="PANTHER" id="PTHR44337:SF20">
    <property type="entry name" value="CARCINOEMBRYONIC ANTIGEN-RELATED CELL ADHESION MOLECULE 5-RELATED"/>
    <property type="match status" value="1"/>
</dbReference>
<dbReference type="SMART" id="SM00409">
    <property type="entry name" value="IG"/>
    <property type="match status" value="11"/>
</dbReference>
<dbReference type="PROSITE" id="PS50835">
    <property type="entry name" value="IG_LIKE"/>
    <property type="match status" value="10"/>
</dbReference>
<dbReference type="OrthoDB" id="6159398at2759"/>
<feature type="domain" description="Ig-like" evidence="6">
    <location>
        <begin position="711"/>
        <end position="857"/>
    </location>
</feature>
<feature type="domain" description="Ig-like" evidence="6">
    <location>
        <begin position="567"/>
        <end position="646"/>
    </location>
</feature>
<feature type="signal peptide" evidence="5">
    <location>
        <begin position="1"/>
        <end position="19"/>
    </location>
</feature>
<dbReference type="InterPro" id="IPR003599">
    <property type="entry name" value="Ig_sub"/>
</dbReference>
<feature type="domain" description="Ig-like" evidence="6">
    <location>
        <begin position="860"/>
        <end position="939"/>
    </location>
</feature>
<dbReference type="Pfam" id="PF13927">
    <property type="entry name" value="Ig_3"/>
    <property type="match status" value="9"/>
</dbReference>
<gene>
    <name evidence="8" type="primary">LOC117549596</name>
</gene>
<name>A0A6P8UY34_GYMAC</name>
<dbReference type="Gene3D" id="2.60.40.10">
    <property type="entry name" value="Immunoglobulins"/>
    <property type="match status" value="12"/>
</dbReference>
<dbReference type="InParanoid" id="A0A6P8UY34"/>
<keyword evidence="3" id="KW-0325">Glycoprotein</keyword>
<feature type="domain" description="Ig-like" evidence="6">
    <location>
        <begin position="391"/>
        <end position="470"/>
    </location>
</feature>
<keyword evidence="4" id="KW-0393">Immunoglobulin domain</keyword>
<dbReference type="Proteomes" id="UP000515161">
    <property type="component" value="Unplaced"/>
</dbReference>
<evidence type="ECO:0000313" key="7">
    <source>
        <dbReference type="Proteomes" id="UP000515161"/>
    </source>
</evidence>
<dbReference type="KEGG" id="gacu:117549596"/>
<keyword evidence="7" id="KW-1185">Reference proteome</keyword>
<keyword evidence="1 5" id="KW-0732">Signal</keyword>
<dbReference type="InterPro" id="IPR003598">
    <property type="entry name" value="Ig_sub2"/>
</dbReference>
<dbReference type="SMART" id="SM00408">
    <property type="entry name" value="IGc2"/>
    <property type="match status" value="11"/>
</dbReference>
<reference evidence="8" key="1">
    <citation type="submission" date="2025-08" db="UniProtKB">
        <authorList>
            <consortium name="RefSeq"/>
        </authorList>
    </citation>
    <scope>IDENTIFICATION</scope>
</reference>
<evidence type="ECO:0000313" key="8">
    <source>
        <dbReference type="RefSeq" id="XP_034077515.1"/>
    </source>
</evidence>
<feature type="domain" description="Ig-like" evidence="6">
    <location>
        <begin position="298"/>
        <end position="386"/>
    </location>
</feature>
<protein>
    <submittedName>
        <fullName evidence="8">Hemicentin-1-like</fullName>
    </submittedName>
</protein>
<dbReference type="InterPro" id="IPR036179">
    <property type="entry name" value="Ig-like_dom_sf"/>
</dbReference>
<accession>A0A6P8UY34</accession>
<dbReference type="InterPro" id="IPR052598">
    <property type="entry name" value="IgSF_CEA-related"/>
</dbReference>
<dbReference type="InterPro" id="IPR013098">
    <property type="entry name" value="Ig_I-set"/>
</dbReference>
<evidence type="ECO:0000259" key="6">
    <source>
        <dbReference type="PROSITE" id="PS50835"/>
    </source>
</evidence>
<evidence type="ECO:0000256" key="4">
    <source>
        <dbReference type="ARBA" id="ARBA00023319"/>
    </source>
</evidence>
<dbReference type="CDD" id="cd00096">
    <property type="entry name" value="Ig"/>
    <property type="match status" value="1"/>
</dbReference>
<organism evidence="7 8">
    <name type="scientific">Gymnodraco acuticeps</name>
    <name type="common">Antarctic dragonfish</name>
    <dbReference type="NCBI Taxonomy" id="8218"/>
    <lineage>
        <taxon>Eukaryota</taxon>
        <taxon>Metazoa</taxon>
        <taxon>Chordata</taxon>
        <taxon>Craniata</taxon>
        <taxon>Vertebrata</taxon>
        <taxon>Euteleostomi</taxon>
        <taxon>Actinopterygii</taxon>
        <taxon>Neopterygii</taxon>
        <taxon>Teleostei</taxon>
        <taxon>Neoteleostei</taxon>
        <taxon>Acanthomorphata</taxon>
        <taxon>Eupercaria</taxon>
        <taxon>Perciformes</taxon>
        <taxon>Notothenioidei</taxon>
        <taxon>Bathydraconidae</taxon>
        <taxon>Gymnodraco</taxon>
    </lineage>
</organism>
<dbReference type="InterPro" id="IPR007110">
    <property type="entry name" value="Ig-like_dom"/>
</dbReference>
<feature type="domain" description="Ig-like" evidence="6">
    <location>
        <begin position="474"/>
        <end position="549"/>
    </location>
</feature>
<feature type="domain" description="Ig-like" evidence="6">
    <location>
        <begin position="116"/>
        <end position="200"/>
    </location>
</feature>
<dbReference type="SUPFAM" id="SSF48726">
    <property type="entry name" value="Immunoglobulin"/>
    <property type="match status" value="11"/>
</dbReference>
<sequence length="1152" mass="125879">MDVQVVLLILATTITATGSQKIYASRNPLAVGSSVTLFSQDIVTTGTWISDNTLIVFIAPGNVNIAVSWKDRVAFNSTTSSLTITSVKLEDSGEYTLQAFSPNNFIHQLTLSVQVPISNVSLTASATDLVEFNDTAVLTCSVLNGTSLSYVWMKGSSEVAVGAGVQLSDGGATLTMVGVTRYDKGSYRCNVSNGVSNAISPPVHLNIYYGPSNTTMTITPMRSAYITGSNITLSCSAESNPPAGVQWMFNGVNLNHFEPELQLEMVAENKSGNYKCILHNTVTSRFTSESGMIRIFTPIAAVVVNPTGGPPILHEQYMLFCEVTGYVGNIQWSRNGQPITADNTTVIDMTNRTLLLKPVQLSDNGNYRCEASSPVSNMTSHPYTVEVNYGPMTPVIAAPSMALTGQMVTLNCSSDSHPPSHISWYFNGSLQATTSELAIGPLTFNMSGQYTCMAHNNITCKNSSADTMLTILAPVTMASIKIVGAQPIMNHTFTLTCETAESVHYIGWMYNSSQLHADNTKNISMDNATLTFNPVTNADNGDYRCEANNALSHFVGPIFSLEVFYGPHKPTIMGPSFLGAGDNAPFSCYASSNPPSSYTWFFNGSLVSNTSEYVSPPLTKYMSGTYTCMAYNNITGKNSSADKMLTVLAPVTMASIKIVGAQPIENHTFTLTCETAGSVESVFWMYNWSPLYADNRRNLSMDKHHPHLYGPEMPAIMGPNAAKRGDNATFSCYASSNPPCSYEWFFNGSVVSNASDTAYKMLTVFDPIEDVQIETPMNPAIVGHFYDLTCNVTGTAEHFYWMKNGELLHEDNRTVFYMDNKIVTFNPLELNDTGLYQCMALNPFWNKTSPSYMLLMNYGPETPMIDGPAFAEEGHSAVFTCSAKSVPPSHYSWWFNGSSVANSSVFTTDPLSFNMSGEYTCLAYNNVTGNNSTNSKMLTVIEAISSVMIRTTTVPINSDVFTLTCDISGPYDMIYWMKDNMHLNMTSSTANPLMSYHIKNNMLYFTPVNRVDDGTYECVATNQAGQHKSPTYMLLVNYGPLNVMISGPDKANIGSSVSLTCSAETQPDCDFHWFFNNPLSPNVEAGPVITFSVTKENKGIYVCRARNPVTNIEAFQYKTFMVIGHASALHFHPRGVLMLMGVFALSFPLLFN</sequence>
<feature type="domain" description="Ig-like" evidence="6">
    <location>
        <begin position="1040"/>
        <end position="1121"/>
    </location>
</feature>
<dbReference type="PANTHER" id="PTHR44337">
    <property type="entry name" value="CARCINOEMBRYONIC ANTIGEN-RELATED CELL ADHESION MOLECULE 8"/>
    <property type="match status" value="1"/>
</dbReference>
<dbReference type="RefSeq" id="XP_034077515.1">
    <property type="nucleotide sequence ID" value="XM_034221624.1"/>
</dbReference>
<dbReference type="Pfam" id="PF07679">
    <property type="entry name" value="I-set"/>
    <property type="match status" value="1"/>
</dbReference>
<proteinExistence type="predicted"/>
<dbReference type="GeneID" id="117549596"/>
<feature type="domain" description="Ig-like" evidence="6">
    <location>
        <begin position="211"/>
        <end position="287"/>
    </location>
</feature>
<evidence type="ECO:0000256" key="5">
    <source>
        <dbReference type="SAM" id="SignalP"/>
    </source>
</evidence>
<evidence type="ECO:0000256" key="3">
    <source>
        <dbReference type="ARBA" id="ARBA00023180"/>
    </source>
</evidence>
<feature type="chain" id="PRO_5027967723" evidence="5">
    <location>
        <begin position="20"/>
        <end position="1152"/>
    </location>
</feature>
<keyword evidence="2" id="KW-1015">Disulfide bond</keyword>
<dbReference type="InterPro" id="IPR013783">
    <property type="entry name" value="Ig-like_fold"/>
</dbReference>
<evidence type="ECO:0000256" key="1">
    <source>
        <dbReference type="ARBA" id="ARBA00022729"/>
    </source>
</evidence>